<protein>
    <submittedName>
        <fullName evidence="1">Uncharacterized protein</fullName>
    </submittedName>
</protein>
<reference evidence="1" key="1">
    <citation type="submission" date="2022-12" db="EMBL/GenBank/DDBJ databases">
        <authorList>
            <person name="Petersen C."/>
        </authorList>
    </citation>
    <scope>NUCLEOTIDE SEQUENCE</scope>
    <source>
        <strain evidence="1">IBT 29495</strain>
    </source>
</reference>
<accession>A0A9W9Y4F2</accession>
<dbReference type="EMBL" id="JAPWDS010000002">
    <property type="protein sequence ID" value="KAJ5514814.1"/>
    <property type="molecule type" value="Genomic_DNA"/>
</dbReference>
<dbReference type="AlphaFoldDB" id="A0A9W9Y4F2"/>
<organism evidence="1 2">
    <name type="scientific">Penicillium fimorum</name>
    <dbReference type="NCBI Taxonomy" id="1882269"/>
    <lineage>
        <taxon>Eukaryota</taxon>
        <taxon>Fungi</taxon>
        <taxon>Dikarya</taxon>
        <taxon>Ascomycota</taxon>
        <taxon>Pezizomycotina</taxon>
        <taxon>Eurotiomycetes</taxon>
        <taxon>Eurotiomycetidae</taxon>
        <taxon>Eurotiales</taxon>
        <taxon>Aspergillaceae</taxon>
        <taxon>Penicillium</taxon>
    </lineage>
</organism>
<proteinExistence type="predicted"/>
<dbReference type="Proteomes" id="UP001149954">
    <property type="component" value="Unassembled WGS sequence"/>
</dbReference>
<sequence length="109" mass="12240">MSYSTLVPTRKKLLRRTNEIEYYDPPDEHMSDFVPDLPIDVAPVNPMVTDRSNPPFIRRTTSACDKLAAPLLRQKNFSGVNSRARASLFRSTLTVSAGVLIRCASKTEQ</sequence>
<gene>
    <name evidence="1" type="ORF">N7463_004366</name>
</gene>
<name>A0A9W9Y4F2_9EURO</name>
<comment type="caution">
    <text evidence="1">The sequence shown here is derived from an EMBL/GenBank/DDBJ whole genome shotgun (WGS) entry which is preliminary data.</text>
</comment>
<reference evidence="1" key="2">
    <citation type="journal article" date="2023" name="IMA Fungus">
        <title>Comparative genomic study of the Penicillium genus elucidates a diverse pangenome and 15 lateral gene transfer events.</title>
        <authorList>
            <person name="Petersen C."/>
            <person name="Sorensen T."/>
            <person name="Nielsen M.R."/>
            <person name="Sondergaard T.E."/>
            <person name="Sorensen J.L."/>
            <person name="Fitzpatrick D.A."/>
            <person name="Frisvad J.C."/>
            <person name="Nielsen K.L."/>
        </authorList>
    </citation>
    <scope>NUCLEOTIDE SEQUENCE</scope>
    <source>
        <strain evidence="1">IBT 29495</strain>
    </source>
</reference>
<evidence type="ECO:0000313" key="1">
    <source>
        <dbReference type="EMBL" id="KAJ5514814.1"/>
    </source>
</evidence>
<keyword evidence="2" id="KW-1185">Reference proteome</keyword>
<evidence type="ECO:0000313" key="2">
    <source>
        <dbReference type="Proteomes" id="UP001149954"/>
    </source>
</evidence>